<comment type="caution">
    <text evidence="2">The sequence shown here is derived from an EMBL/GenBank/DDBJ whole genome shotgun (WGS) entry which is preliminary data.</text>
</comment>
<reference evidence="2 3" key="1">
    <citation type="submission" date="2024-05" db="EMBL/GenBank/DDBJ databases">
        <authorList>
            <person name="Wallberg A."/>
        </authorList>
    </citation>
    <scope>NUCLEOTIDE SEQUENCE [LARGE SCALE GENOMIC DNA]</scope>
</reference>
<dbReference type="Proteomes" id="UP001497623">
    <property type="component" value="Unassembled WGS sequence"/>
</dbReference>
<keyword evidence="1" id="KW-0472">Membrane</keyword>
<sequence length="132" mass="14789">MNMASHKLSSARKYMPHLLHKDKTRLLFKNDILQHPGLHNCTPSYSYNALSWTRLLAYQSSSVWNKSSVTSPKYVTSLWRNVSTQTPKISKLRAALKLFVKTSLKVIFGSVLLVVGAGGLLIAKIAFIDDDI</sequence>
<keyword evidence="3" id="KW-1185">Reference proteome</keyword>
<keyword evidence="1" id="KW-0812">Transmembrane</keyword>
<protein>
    <recommendedName>
        <fullName evidence="4">Transmembrane protein</fullName>
    </recommendedName>
</protein>
<accession>A0AAV2QMV8</accession>
<organism evidence="2 3">
    <name type="scientific">Meganyctiphanes norvegica</name>
    <name type="common">Northern krill</name>
    <name type="synonym">Thysanopoda norvegica</name>
    <dbReference type="NCBI Taxonomy" id="48144"/>
    <lineage>
        <taxon>Eukaryota</taxon>
        <taxon>Metazoa</taxon>
        <taxon>Ecdysozoa</taxon>
        <taxon>Arthropoda</taxon>
        <taxon>Crustacea</taxon>
        <taxon>Multicrustacea</taxon>
        <taxon>Malacostraca</taxon>
        <taxon>Eumalacostraca</taxon>
        <taxon>Eucarida</taxon>
        <taxon>Euphausiacea</taxon>
        <taxon>Euphausiidae</taxon>
        <taxon>Meganyctiphanes</taxon>
    </lineage>
</organism>
<keyword evidence="1" id="KW-1133">Transmembrane helix</keyword>
<evidence type="ECO:0000313" key="3">
    <source>
        <dbReference type="Proteomes" id="UP001497623"/>
    </source>
</evidence>
<dbReference type="AlphaFoldDB" id="A0AAV2QMV8"/>
<dbReference type="EMBL" id="CAXKWB010009239">
    <property type="protein sequence ID" value="CAL4093999.1"/>
    <property type="molecule type" value="Genomic_DNA"/>
</dbReference>
<proteinExistence type="predicted"/>
<evidence type="ECO:0008006" key="4">
    <source>
        <dbReference type="Google" id="ProtNLM"/>
    </source>
</evidence>
<gene>
    <name evidence="2" type="ORF">MNOR_LOCUS15035</name>
</gene>
<name>A0AAV2QMV8_MEGNR</name>
<evidence type="ECO:0000256" key="1">
    <source>
        <dbReference type="SAM" id="Phobius"/>
    </source>
</evidence>
<evidence type="ECO:0000313" key="2">
    <source>
        <dbReference type="EMBL" id="CAL4093999.1"/>
    </source>
</evidence>
<feature type="non-terminal residue" evidence="2">
    <location>
        <position position="132"/>
    </location>
</feature>
<feature type="transmembrane region" description="Helical" evidence="1">
    <location>
        <begin position="106"/>
        <end position="128"/>
    </location>
</feature>